<dbReference type="SUPFAM" id="SSF56719">
    <property type="entry name" value="Type II DNA topoisomerase"/>
    <property type="match status" value="1"/>
</dbReference>
<feature type="compositionally biased region" description="Basic and acidic residues" evidence="11">
    <location>
        <begin position="188"/>
        <end position="197"/>
    </location>
</feature>
<dbReference type="GO" id="GO:0005524">
    <property type="term" value="F:ATP binding"/>
    <property type="evidence" value="ECO:0007669"/>
    <property type="project" value="UniProtKB-KW"/>
</dbReference>
<comment type="caution">
    <text evidence="9">Lacks conserved residue(s) required for the propagation of feature annotation.</text>
</comment>
<dbReference type="PANTHER" id="PTHR10169:SF38">
    <property type="entry name" value="DNA TOPOISOMERASE 2"/>
    <property type="match status" value="1"/>
</dbReference>
<evidence type="ECO:0000256" key="9">
    <source>
        <dbReference type="PROSITE-ProRule" id="PRU01384"/>
    </source>
</evidence>
<dbReference type="GO" id="GO:0003677">
    <property type="term" value="F:DNA binding"/>
    <property type="evidence" value="ECO:0007669"/>
    <property type="project" value="UniProtKB-UniRule"/>
</dbReference>
<dbReference type="PANTHER" id="PTHR10169">
    <property type="entry name" value="DNA TOPOISOMERASE/GYRASE"/>
    <property type="match status" value="1"/>
</dbReference>
<dbReference type="FunFam" id="1.10.268.10:FF:000006">
    <property type="entry name" value="DNA topoisomerase 2"/>
    <property type="match status" value="1"/>
</dbReference>
<keyword evidence="7 9" id="KW-0238">DNA-binding</keyword>
<protein>
    <recommendedName>
        <fullName evidence="3">DNA topoisomerase (ATP-hydrolyzing)</fullName>
        <ecNumber evidence="3">5.6.2.2</ecNumber>
    </recommendedName>
</protein>
<evidence type="ECO:0000256" key="2">
    <source>
        <dbReference type="ARBA" id="ARBA00001946"/>
    </source>
</evidence>
<dbReference type="Gene3D" id="1.10.268.10">
    <property type="entry name" value="Topoisomerase, domain 3"/>
    <property type="match status" value="1"/>
</dbReference>
<evidence type="ECO:0000313" key="14">
    <source>
        <dbReference type="Proteomes" id="UP000251960"/>
    </source>
</evidence>
<accession>A0A3L6F216</accession>
<keyword evidence="6" id="KW-0799">Topoisomerase</keyword>
<evidence type="ECO:0000256" key="3">
    <source>
        <dbReference type="ARBA" id="ARBA00012895"/>
    </source>
</evidence>
<evidence type="ECO:0000256" key="5">
    <source>
        <dbReference type="ARBA" id="ARBA00022840"/>
    </source>
</evidence>
<comment type="cofactor">
    <cofactor evidence="2">
        <name>Mg(2+)</name>
        <dbReference type="ChEBI" id="CHEBI:18420"/>
    </cofactor>
</comment>
<feature type="compositionally biased region" description="Basic residues" evidence="11">
    <location>
        <begin position="234"/>
        <end position="245"/>
    </location>
</feature>
<evidence type="ECO:0000256" key="1">
    <source>
        <dbReference type="ARBA" id="ARBA00000185"/>
    </source>
</evidence>
<dbReference type="Pfam" id="PF00521">
    <property type="entry name" value="DNA_topoisoIV"/>
    <property type="match status" value="1"/>
</dbReference>
<proteinExistence type="predicted"/>
<evidence type="ECO:0000256" key="7">
    <source>
        <dbReference type="ARBA" id="ARBA00023125"/>
    </source>
</evidence>
<reference evidence="13 14" key="1">
    <citation type="journal article" date="2018" name="Nat. Genet.">
        <title>Extensive intraspecific gene order and gene structural variations between Mo17 and other maize genomes.</title>
        <authorList>
            <person name="Sun S."/>
            <person name="Zhou Y."/>
            <person name="Chen J."/>
            <person name="Shi J."/>
            <person name="Zhao H."/>
            <person name="Zhao H."/>
            <person name="Song W."/>
            <person name="Zhang M."/>
            <person name="Cui Y."/>
            <person name="Dong X."/>
            <person name="Liu H."/>
            <person name="Ma X."/>
            <person name="Jiao Y."/>
            <person name="Wang B."/>
            <person name="Wei X."/>
            <person name="Stein J.C."/>
            <person name="Glaubitz J.C."/>
            <person name="Lu F."/>
            <person name="Yu G."/>
            <person name="Liang C."/>
            <person name="Fengler K."/>
            <person name="Li B."/>
            <person name="Rafalski A."/>
            <person name="Schnable P.S."/>
            <person name="Ware D.H."/>
            <person name="Buckler E.S."/>
            <person name="Lai J."/>
        </authorList>
    </citation>
    <scope>NUCLEOTIDE SEQUENCE [LARGE SCALE GENOMIC DNA]</scope>
    <source>
        <strain evidence="14">cv. Missouri 17</strain>
        <tissue evidence="13">Seedling</tissue>
    </source>
</reference>
<evidence type="ECO:0000256" key="11">
    <source>
        <dbReference type="SAM" id="MobiDB-lite"/>
    </source>
</evidence>
<dbReference type="Proteomes" id="UP000251960">
    <property type="component" value="Chromosome 4"/>
</dbReference>
<dbReference type="InterPro" id="IPR013760">
    <property type="entry name" value="Topo_IIA-like_dom_sf"/>
</dbReference>
<dbReference type="AlphaFoldDB" id="A0A3L6F216"/>
<evidence type="ECO:0000256" key="8">
    <source>
        <dbReference type="ARBA" id="ARBA00023235"/>
    </source>
</evidence>
<dbReference type="InterPro" id="IPR002205">
    <property type="entry name" value="Topo_IIA_dom_A"/>
</dbReference>
<evidence type="ECO:0000256" key="6">
    <source>
        <dbReference type="ARBA" id="ARBA00023029"/>
    </source>
</evidence>
<dbReference type="EC" id="5.6.2.2" evidence="3"/>
<keyword evidence="10" id="KW-0175">Coiled coil</keyword>
<dbReference type="InterPro" id="IPR013757">
    <property type="entry name" value="Topo_IIA_A_a_sf"/>
</dbReference>
<dbReference type="InterPro" id="IPR050634">
    <property type="entry name" value="DNA_Topoisomerase_II"/>
</dbReference>
<comment type="caution">
    <text evidence="13">The sequence shown here is derived from an EMBL/GenBank/DDBJ whole genome shotgun (WGS) entry which is preliminary data.</text>
</comment>
<dbReference type="GO" id="GO:0006265">
    <property type="term" value="P:DNA topological change"/>
    <property type="evidence" value="ECO:0007669"/>
    <property type="project" value="InterPro"/>
</dbReference>
<evidence type="ECO:0000259" key="12">
    <source>
        <dbReference type="PROSITE" id="PS52040"/>
    </source>
</evidence>
<evidence type="ECO:0000256" key="4">
    <source>
        <dbReference type="ARBA" id="ARBA00022741"/>
    </source>
</evidence>
<feature type="coiled-coil region" evidence="10">
    <location>
        <begin position="32"/>
        <end position="59"/>
    </location>
</feature>
<feature type="domain" description="Topo IIA-type catalytic" evidence="12">
    <location>
        <begin position="1"/>
        <end position="167"/>
    </location>
</feature>
<keyword evidence="4" id="KW-0547">Nucleotide-binding</keyword>
<keyword evidence="5" id="KW-0067">ATP-binding</keyword>
<keyword evidence="8 13" id="KW-0413">Isomerase</keyword>
<organism evidence="13 14">
    <name type="scientific">Zea mays</name>
    <name type="common">Maize</name>
    <dbReference type="NCBI Taxonomy" id="4577"/>
    <lineage>
        <taxon>Eukaryota</taxon>
        <taxon>Viridiplantae</taxon>
        <taxon>Streptophyta</taxon>
        <taxon>Embryophyta</taxon>
        <taxon>Tracheophyta</taxon>
        <taxon>Spermatophyta</taxon>
        <taxon>Magnoliopsida</taxon>
        <taxon>Liliopsida</taxon>
        <taxon>Poales</taxon>
        <taxon>Poaceae</taxon>
        <taxon>PACMAD clade</taxon>
        <taxon>Panicoideae</taxon>
        <taxon>Andropogonodae</taxon>
        <taxon>Andropogoneae</taxon>
        <taxon>Tripsacinae</taxon>
        <taxon>Zea</taxon>
    </lineage>
</organism>
<dbReference type="PROSITE" id="PS52040">
    <property type="entry name" value="TOPO_IIA"/>
    <property type="match status" value="1"/>
</dbReference>
<gene>
    <name evidence="13" type="primary">TOP2_0</name>
    <name evidence="13" type="ORF">Zm00014a_005733</name>
</gene>
<dbReference type="GO" id="GO:0003918">
    <property type="term" value="F:DNA topoisomerase type II (double strand cut, ATP-hydrolyzing) activity"/>
    <property type="evidence" value="ECO:0007669"/>
    <property type="project" value="UniProtKB-EC"/>
</dbReference>
<comment type="catalytic activity">
    <reaction evidence="1">
        <text>ATP-dependent breakage, passage and rejoining of double-stranded DNA.</text>
        <dbReference type="EC" id="5.6.2.2"/>
    </reaction>
</comment>
<evidence type="ECO:0000256" key="10">
    <source>
        <dbReference type="SAM" id="Coils"/>
    </source>
</evidence>
<feature type="region of interest" description="Disordered" evidence="11">
    <location>
        <begin position="188"/>
        <end position="245"/>
    </location>
</feature>
<sequence length="245" mass="28165">MHLFDSDGKIRKYDTPEQILEEFFQLRLEFYCKRKEALLKNIKLDLKKLENKVRFIRCVVDNEIIVNNRKRADLFLELRHKNFDPFPKKKKKAEPTAVGAIEEEENVESPETAVGVDPSDYEYLLSMSIGTLTLEKIQELNAEKQKLVDDVVELMNTSPKSLWLKDLDAFEKELDVLDQMDLAEEVQREKRIKEGKKGGSKAAPKKQPKKAAPIKLESSTEDNAAEPVVAKRGAQQKKAPKKVRI</sequence>
<name>A0A3L6F216_MAIZE</name>
<dbReference type="EMBL" id="NCVQ01000005">
    <property type="protein sequence ID" value="PWZ27342.1"/>
    <property type="molecule type" value="Genomic_DNA"/>
</dbReference>
<evidence type="ECO:0000313" key="13">
    <source>
        <dbReference type="EMBL" id="PWZ27342.1"/>
    </source>
</evidence>